<evidence type="ECO:0000313" key="6">
    <source>
        <dbReference type="Proteomes" id="UP000191500"/>
    </source>
</evidence>
<feature type="domain" description="Methyltransferase type 11" evidence="4">
    <location>
        <begin position="62"/>
        <end position="171"/>
    </location>
</feature>
<dbReference type="Pfam" id="PF08241">
    <property type="entry name" value="Methyltransf_11"/>
    <property type="match status" value="1"/>
</dbReference>
<dbReference type="GO" id="GO:0008757">
    <property type="term" value="F:S-adenosylmethionine-dependent methyltransferase activity"/>
    <property type="evidence" value="ECO:0007669"/>
    <property type="project" value="InterPro"/>
</dbReference>
<keyword evidence="2" id="KW-0808">Transferase</keyword>
<comment type="caution">
    <text evidence="5">The sequence shown here is derived from an EMBL/GenBank/DDBJ whole genome shotgun (WGS) entry which is preliminary data.</text>
</comment>
<evidence type="ECO:0000259" key="4">
    <source>
        <dbReference type="Pfam" id="PF08241"/>
    </source>
</evidence>
<organism evidence="5 6">
    <name type="scientific">Penicillium coprophilum</name>
    <dbReference type="NCBI Taxonomy" id="36646"/>
    <lineage>
        <taxon>Eukaryota</taxon>
        <taxon>Fungi</taxon>
        <taxon>Dikarya</taxon>
        <taxon>Ascomycota</taxon>
        <taxon>Pezizomycotina</taxon>
        <taxon>Eurotiomycetes</taxon>
        <taxon>Eurotiomycetidae</taxon>
        <taxon>Eurotiales</taxon>
        <taxon>Aspergillaceae</taxon>
        <taxon>Penicillium</taxon>
    </lineage>
</organism>
<evidence type="ECO:0000256" key="3">
    <source>
        <dbReference type="ARBA" id="ARBA00022691"/>
    </source>
</evidence>
<dbReference type="AlphaFoldDB" id="A0A1V6V7J3"/>
<evidence type="ECO:0000256" key="1">
    <source>
        <dbReference type="ARBA" id="ARBA00022603"/>
    </source>
</evidence>
<dbReference type="GO" id="GO:0032259">
    <property type="term" value="P:methylation"/>
    <property type="evidence" value="ECO:0007669"/>
    <property type="project" value="UniProtKB-KW"/>
</dbReference>
<keyword evidence="6" id="KW-1185">Reference proteome</keyword>
<name>A0A1V6V7J3_9EURO</name>
<evidence type="ECO:0000256" key="2">
    <source>
        <dbReference type="ARBA" id="ARBA00022679"/>
    </source>
</evidence>
<proteinExistence type="predicted"/>
<sequence>MPVKSQNIYDNPEFFVAYGNLPRSQHGLPAAPEWPILEEMILNPKSSLTGPIEKPLKESRILDLGCGYGWFIRWAREKGAGYVKGIDISRNMIERAKEFEAEIDRQTKNSVTATMSATEVAFEIHDLETLNLRHQPEQGLYDLVYSSLAFHYIEDFVRLLREIHGCLKKGGGHERRGRLIFSVEHPVGTALVNPGPGFKVIQEAGEDMIVWPLNSYSSEGLRLSNWLGTEGVRKYHRTVETYVTALLENGFVLTGLKDWSPSKRDVEGQPEWRNEGHRPYFLLISAEARD</sequence>
<dbReference type="STRING" id="36646.A0A1V6V7J3"/>
<protein>
    <recommendedName>
        <fullName evidence="4">Methyltransferase type 11 domain-containing protein</fullName>
    </recommendedName>
</protein>
<keyword evidence="3" id="KW-0949">S-adenosyl-L-methionine</keyword>
<dbReference type="InterPro" id="IPR029063">
    <property type="entry name" value="SAM-dependent_MTases_sf"/>
</dbReference>
<dbReference type="EMBL" id="MDDG01000001">
    <property type="protein sequence ID" value="OQE46449.1"/>
    <property type="molecule type" value="Genomic_DNA"/>
</dbReference>
<reference evidence="6" key="1">
    <citation type="journal article" date="2017" name="Nat. Microbiol.">
        <title>Global analysis of biosynthetic gene clusters reveals vast potential of secondary metabolite production in Penicillium species.</title>
        <authorList>
            <person name="Nielsen J.C."/>
            <person name="Grijseels S."/>
            <person name="Prigent S."/>
            <person name="Ji B."/>
            <person name="Dainat J."/>
            <person name="Nielsen K.F."/>
            <person name="Frisvad J.C."/>
            <person name="Workman M."/>
            <person name="Nielsen J."/>
        </authorList>
    </citation>
    <scope>NUCLEOTIDE SEQUENCE [LARGE SCALE GENOMIC DNA]</scope>
    <source>
        <strain evidence="6">IBT 31321</strain>
    </source>
</reference>
<dbReference type="CDD" id="cd02440">
    <property type="entry name" value="AdoMet_MTases"/>
    <property type="match status" value="1"/>
</dbReference>
<dbReference type="PANTHER" id="PTHR43464:SF19">
    <property type="entry name" value="UBIQUINONE BIOSYNTHESIS O-METHYLTRANSFERASE, MITOCHONDRIAL"/>
    <property type="match status" value="1"/>
</dbReference>
<dbReference type="Proteomes" id="UP000191500">
    <property type="component" value="Unassembled WGS sequence"/>
</dbReference>
<dbReference type="PANTHER" id="PTHR43464">
    <property type="entry name" value="METHYLTRANSFERASE"/>
    <property type="match status" value="1"/>
</dbReference>
<accession>A0A1V6V7J3</accession>
<evidence type="ECO:0000313" key="5">
    <source>
        <dbReference type="EMBL" id="OQE46449.1"/>
    </source>
</evidence>
<keyword evidence="1" id="KW-0489">Methyltransferase</keyword>
<gene>
    <name evidence="5" type="ORF">PENCOP_c001G02294</name>
</gene>
<dbReference type="SUPFAM" id="SSF53335">
    <property type="entry name" value="S-adenosyl-L-methionine-dependent methyltransferases"/>
    <property type="match status" value="1"/>
</dbReference>
<dbReference type="Gene3D" id="3.40.50.150">
    <property type="entry name" value="Vaccinia Virus protein VP39"/>
    <property type="match status" value="1"/>
</dbReference>
<dbReference type="InterPro" id="IPR013216">
    <property type="entry name" value="Methyltransf_11"/>
</dbReference>